<name>A0AAE1H5T3_9NEOP</name>
<evidence type="ECO:0000313" key="3">
    <source>
        <dbReference type="Proteomes" id="UP001219518"/>
    </source>
</evidence>
<proteinExistence type="predicted"/>
<dbReference type="EMBL" id="JAHWGI010000424">
    <property type="protein sequence ID" value="KAK3915357.1"/>
    <property type="molecule type" value="Genomic_DNA"/>
</dbReference>
<keyword evidence="3" id="KW-1185">Reference proteome</keyword>
<reference evidence="2" key="1">
    <citation type="submission" date="2021-07" db="EMBL/GenBank/DDBJ databases">
        <authorList>
            <person name="Catto M.A."/>
            <person name="Jacobson A."/>
            <person name="Kennedy G."/>
            <person name="Labadie P."/>
            <person name="Hunt B.G."/>
            <person name="Srinivasan R."/>
        </authorList>
    </citation>
    <scope>NUCLEOTIDE SEQUENCE</scope>
    <source>
        <strain evidence="2">PL_HMW_Pooled</strain>
        <tissue evidence="2">Head</tissue>
    </source>
</reference>
<feature type="compositionally biased region" description="Gly residues" evidence="1">
    <location>
        <begin position="1"/>
        <end position="12"/>
    </location>
</feature>
<feature type="region of interest" description="Disordered" evidence="1">
    <location>
        <begin position="1"/>
        <end position="37"/>
    </location>
</feature>
<gene>
    <name evidence="2" type="ORF">KUF71_024633</name>
</gene>
<dbReference type="AlphaFoldDB" id="A0AAE1H5T3"/>
<reference evidence="2" key="2">
    <citation type="journal article" date="2023" name="BMC Genomics">
        <title>Pest status, molecular evolution, and epigenetic factors derived from the genome assembly of Frankliniella fusca, a thysanopteran phytovirus vector.</title>
        <authorList>
            <person name="Catto M.A."/>
            <person name="Labadie P.E."/>
            <person name="Jacobson A.L."/>
            <person name="Kennedy G.G."/>
            <person name="Srinivasan R."/>
            <person name="Hunt B.G."/>
        </authorList>
    </citation>
    <scope>NUCLEOTIDE SEQUENCE</scope>
    <source>
        <strain evidence="2">PL_HMW_Pooled</strain>
    </source>
</reference>
<accession>A0AAE1H5T3</accession>
<sequence>MPEASSGGGAGGRPVRRPSGPSRPRHGRPLLAAPRPPFSSTLLSRSSVGWILVPKFFQHCLPEAYGCLHLPLPPRGVPMDLTAAI</sequence>
<comment type="caution">
    <text evidence="2">The sequence shown here is derived from an EMBL/GenBank/DDBJ whole genome shotgun (WGS) entry which is preliminary data.</text>
</comment>
<evidence type="ECO:0000256" key="1">
    <source>
        <dbReference type="SAM" id="MobiDB-lite"/>
    </source>
</evidence>
<protein>
    <submittedName>
        <fullName evidence="2">Interleukin enhancer-binding factor 2-like protein</fullName>
    </submittedName>
</protein>
<dbReference type="Proteomes" id="UP001219518">
    <property type="component" value="Unassembled WGS sequence"/>
</dbReference>
<evidence type="ECO:0000313" key="2">
    <source>
        <dbReference type="EMBL" id="KAK3915357.1"/>
    </source>
</evidence>
<organism evidence="2 3">
    <name type="scientific">Frankliniella fusca</name>
    <dbReference type="NCBI Taxonomy" id="407009"/>
    <lineage>
        <taxon>Eukaryota</taxon>
        <taxon>Metazoa</taxon>
        <taxon>Ecdysozoa</taxon>
        <taxon>Arthropoda</taxon>
        <taxon>Hexapoda</taxon>
        <taxon>Insecta</taxon>
        <taxon>Pterygota</taxon>
        <taxon>Neoptera</taxon>
        <taxon>Paraneoptera</taxon>
        <taxon>Thysanoptera</taxon>
        <taxon>Terebrantia</taxon>
        <taxon>Thripoidea</taxon>
        <taxon>Thripidae</taxon>
        <taxon>Frankliniella</taxon>
    </lineage>
</organism>